<keyword evidence="3" id="KW-1185">Reference proteome</keyword>
<comment type="caution">
    <text evidence="2">The sequence shown here is derived from an EMBL/GenBank/DDBJ whole genome shotgun (WGS) entry which is preliminary data.</text>
</comment>
<organism evidence="2 3">
    <name type="scientific">Mycena sanguinolenta</name>
    <dbReference type="NCBI Taxonomy" id="230812"/>
    <lineage>
        <taxon>Eukaryota</taxon>
        <taxon>Fungi</taxon>
        <taxon>Dikarya</taxon>
        <taxon>Basidiomycota</taxon>
        <taxon>Agaricomycotina</taxon>
        <taxon>Agaricomycetes</taxon>
        <taxon>Agaricomycetidae</taxon>
        <taxon>Agaricales</taxon>
        <taxon>Marasmiineae</taxon>
        <taxon>Mycenaceae</taxon>
        <taxon>Mycena</taxon>
    </lineage>
</organism>
<evidence type="ECO:0000256" key="1">
    <source>
        <dbReference type="SAM" id="MobiDB-lite"/>
    </source>
</evidence>
<sequence length="342" mass="38334">MDVGILRLPNEVLIQVFEVDPGNPGVFSISTLCRRLHYLALPIYLTAHGIPDPQTLLSQDLILPATQFHLLQPLRTALFIRSLKHISCSFPFRQVFFPSPRESRLYEFFHQVRRLTGFLANLERVDEVTLEFQVHYWFIAMDRSVAFENLNAWDATISPLLDVVLEKGCTALNVYGGIVVVEDFQLKHPPPRARGSILPPVVPLKQLSFLSAIGRQITGVFGIGQKAEVEGKTPLGLRTFNIHSSILLLAPCYGWTMATLRASSNLISLSIVCDKNIPDRDGDDILSNIHAPRLQYFFMDLKCRVTAPALERFFARHPHTSASESSFGTQVRLPPGMRSGTS</sequence>
<protein>
    <recommendedName>
        <fullName evidence="4">F-box domain-containing protein</fullName>
    </recommendedName>
</protein>
<evidence type="ECO:0000313" key="3">
    <source>
        <dbReference type="Proteomes" id="UP000623467"/>
    </source>
</evidence>
<gene>
    <name evidence="2" type="ORF">MSAN_00668800</name>
</gene>
<dbReference type="Proteomes" id="UP000623467">
    <property type="component" value="Unassembled WGS sequence"/>
</dbReference>
<dbReference type="AlphaFoldDB" id="A0A8H6Z198"/>
<accession>A0A8H6Z198</accession>
<dbReference type="EMBL" id="JACAZH010000004">
    <property type="protein sequence ID" value="KAF7370373.1"/>
    <property type="molecule type" value="Genomic_DNA"/>
</dbReference>
<reference evidence="2" key="1">
    <citation type="submission" date="2020-05" db="EMBL/GenBank/DDBJ databases">
        <title>Mycena genomes resolve the evolution of fungal bioluminescence.</title>
        <authorList>
            <person name="Tsai I.J."/>
        </authorList>
    </citation>
    <scope>NUCLEOTIDE SEQUENCE</scope>
    <source>
        <strain evidence="2">160909Yilan</strain>
    </source>
</reference>
<name>A0A8H6Z198_9AGAR</name>
<dbReference type="OrthoDB" id="2635672at2759"/>
<proteinExistence type="predicted"/>
<feature type="region of interest" description="Disordered" evidence="1">
    <location>
        <begin position="321"/>
        <end position="342"/>
    </location>
</feature>
<evidence type="ECO:0008006" key="4">
    <source>
        <dbReference type="Google" id="ProtNLM"/>
    </source>
</evidence>
<evidence type="ECO:0000313" key="2">
    <source>
        <dbReference type="EMBL" id="KAF7370373.1"/>
    </source>
</evidence>